<evidence type="ECO:0000256" key="1">
    <source>
        <dbReference type="ARBA" id="ARBA00022737"/>
    </source>
</evidence>
<evidence type="ECO:0000313" key="7">
    <source>
        <dbReference type="EMBL" id="WJW67811.1"/>
    </source>
</evidence>
<keyword evidence="5" id="KW-0812">Transmembrane</keyword>
<evidence type="ECO:0000256" key="4">
    <source>
        <dbReference type="SAM" id="MobiDB-lite"/>
    </source>
</evidence>
<dbReference type="InterPro" id="IPR011990">
    <property type="entry name" value="TPR-like_helical_dom_sf"/>
</dbReference>
<dbReference type="EMBL" id="JACATZ010000001">
    <property type="protein sequence ID" value="NWJ45950.1"/>
    <property type="molecule type" value="Genomic_DNA"/>
</dbReference>
<dbReference type="AlphaFoldDB" id="A0A8T7M1L7"/>
<dbReference type="InterPro" id="IPR019734">
    <property type="entry name" value="TPR_rpt"/>
</dbReference>
<reference evidence="7" key="2">
    <citation type="journal article" date="2024" name="Nature">
        <title>Anoxygenic phototroph of the Chloroflexota uses a type I reaction centre.</title>
        <authorList>
            <person name="Tsuji J.M."/>
            <person name="Shaw N.A."/>
            <person name="Nagashima S."/>
            <person name="Venkiteswaran J.J."/>
            <person name="Schiff S.L."/>
            <person name="Watanabe T."/>
            <person name="Fukui M."/>
            <person name="Hanada S."/>
            <person name="Tank M."/>
            <person name="Neufeld J.D."/>
        </authorList>
    </citation>
    <scope>NUCLEOTIDE SEQUENCE</scope>
    <source>
        <strain evidence="7">L227-S17</strain>
    </source>
</reference>
<dbReference type="Proteomes" id="UP001431572">
    <property type="component" value="Chromosome 1"/>
</dbReference>
<keyword evidence="5" id="KW-0472">Membrane</keyword>
<keyword evidence="5" id="KW-1133">Transmembrane helix</keyword>
<feature type="region of interest" description="Disordered" evidence="4">
    <location>
        <begin position="93"/>
        <end position="146"/>
    </location>
</feature>
<dbReference type="Proteomes" id="UP000521676">
    <property type="component" value="Unassembled WGS sequence"/>
</dbReference>
<dbReference type="PANTHER" id="PTHR45586">
    <property type="entry name" value="TPR REPEAT-CONTAINING PROTEIN PA4667"/>
    <property type="match status" value="1"/>
</dbReference>
<dbReference type="EMBL" id="CP128399">
    <property type="protein sequence ID" value="WJW67811.1"/>
    <property type="molecule type" value="Genomic_DNA"/>
</dbReference>
<dbReference type="Pfam" id="PF13181">
    <property type="entry name" value="TPR_8"/>
    <property type="match status" value="1"/>
</dbReference>
<proteinExistence type="predicted"/>
<organism evidence="6 8">
    <name type="scientific">Candidatus Chlorohelix allophototropha</name>
    <dbReference type="NCBI Taxonomy" id="3003348"/>
    <lineage>
        <taxon>Bacteria</taxon>
        <taxon>Bacillati</taxon>
        <taxon>Chloroflexota</taxon>
        <taxon>Chloroflexia</taxon>
        <taxon>Candidatus Chloroheliales</taxon>
        <taxon>Candidatus Chloroheliaceae</taxon>
        <taxon>Candidatus Chlorohelix</taxon>
    </lineage>
</organism>
<dbReference type="PROSITE" id="PS50005">
    <property type="entry name" value="TPR"/>
    <property type="match status" value="1"/>
</dbReference>
<reference evidence="6 8" key="1">
    <citation type="submission" date="2020-06" db="EMBL/GenBank/DDBJ databases">
        <title>Anoxygenic phototrophic Chloroflexota member uses a Type I reaction center.</title>
        <authorList>
            <person name="Tsuji J.M."/>
            <person name="Shaw N.A."/>
            <person name="Nagashima S."/>
            <person name="Venkiteswaran J."/>
            <person name="Schiff S.L."/>
            <person name="Hanada S."/>
            <person name="Tank M."/>
            <person name="Neufeld J.D."/>
        </authorList>
    </citation>
    <scope>NUCLEOTIDE SEQUENCE [LARGE SCALE GENOMIC DNA]</scope>
    <source>
        <strain evidence="6">L227-S17</strain>
    </source>
</reference>
<name>A0A8T7M1L7_9CHLR</name>
<keyword evidence="1" id="KW-0677">Repeat</keyword>
<evidence type="ECO:0000256" key="2">
    <source>
        <dbReference type="ARBA" id="ARBA00022803"/>
    </source>
</evidence>
<gene>
    <name evidence="6" type="ORF">HXX08_08730</name>
    <name evidence="7" type="ORF">OZ401_001090</name>
</gene>
<keyword evidence="9" id="KW-1185">Reference proteome</keyword>
<feature type="transmembrane region" description="Helical" evidence="5">
    <location>
        <begin position="151"/>
        <end position="171"/>
    </location>
</feature>
<evidence type="ECO:0000256" key="3">
    <source>
        <dbReference type="PROSITE-ProRule" id="PRU00339"/>
    </source>
</evidence>
<feature type="compositionally biased region" description="Pro residues" evidence="4">
    <location>
        <begin position="95"/>
        <end position="107"/>
    </location>
</feature>
<dbReference type="PANTHER" id="PTHR45586:SF1">
    <property type="entry name" value="LIPOPOLYSACCHARIDE ASSEMBLY PROTEIN B"/>
    <property type="match status" value="1"/>
</dbReference>
<evidence type="ECO:0000313" key="9">
    <source>
        <dbReference type="Proteomes" id="UP001431572"/>
    </source>
</evidence>
<evidence type="ECO:0000313" key="8">
    <source>
        <dbReference type="Proteomes" id="UP000521676"/>
    </source>
</evidence>
<accession>A0A8T7M1L7</accession>
<dbReference type="RefSeq" id="WP_341469700.1">
    <property type="nucleotide sequence ID" value="NZ_CP128399.1"/>
</dbReference>
<dbReference type="SUPFAM" id="SSF48452">
    <property type="entry name" value="TPR-like"/>
    <property type="match status" value="2"/>
</dbReference>
<keyword evidence="2 3" id="KW-0802">TPR repeat</keyword>
<dbReference type="InterPro" id="IPR051012">
    <property type="entry name" value="CellSynth/LPSAsmb/PSIAsmb"/>
</dbReference>
<feature type="repeat" description="TPR" evidence="3">
    <location>
        <begin position="326"/>
        <end position="359"/>
    </location>
</feature>
<dbReference type="Gene3D" id="1.25.40.10">
    <property type="entry name" value="Tetratricopeptide repeat domain"/>
    <property type="match status" value="2"/>
</dbReference>
<evidence type="ECO:0000313" key="6">
    <source>
        <dbReference type="EMBL" id="NWJ45950.1"/>
    </source>
</evidence>
<sequence length="399" mass="42389">MTTGNSSKQLQEGIQKVKDGSLEEAYNIFRKLTDKDPNNEFAWIWLATTSTNPAEKRSALGHALDINPNSSHAKDALRELDMKMRSAQTVETPYALPPLPDNPPIGIPPENDDPLATLRATPGSNKNKKQKKTATPKVSGRQPGRSGSRRFRLAVFAIAVAILVLSIAFVVTRNPQTTETVATDETATPTASATTTVATVTTTVPTETTAVVTTNAPIETAATTTQAAVQATTVVAGQAGTSGTTADRIDKLVLDSRKSADAGDFKAAIASLNEALGIDPRNIPANFELGLTYMRAPDDQSVGGGNRFEAATQAFKRVTEQAPTWAGGWARYGEALSARGDVPGAIKAFARSLELDPNGSERWLALAVLYERNNQQVEAGYARQRAQGINATPPPGAPR</sequence>
<protein>
    <submittedName>
        <fullName evidence="6">Tetratricopeptide repeat protein</fullName>
    </submittedName>
</protein>
<evidence type="ECO:0000256" key="5">
    <source>
        <dbReference type="SAM" id="Phobius"/>
    </source>
</evidence>